<keyword evidence="14" id="KW-1185">Reference proteome</keyword>
<dbReference type="InterPro" id="IPR013708">
    <property type="entry name" value="Shikimate_DH-bd_N"/>
</dbReference>
<dbReference type="GO" id="GO:0008652">
    <property type="term" value="P:amino acid biosynthetic process"/>
    <property type="evidence" value="ECO:0007669"/>
    <property type="project" value="UniProtKB-KW"/>
</dbReference>
<feature type="domain" description="Shikimate dehydrogenase substrate binding N-terminal" evidence="12">
    <location>
        <begin position="5"/>
        <end position="79"/>
    </location>
</feature>
<name>A0A810PTR8_9FIRM</name>
<gene>
    <name evidence="11" type="primary">aroK</name>
    <name evidence="13" type="ORF">MM35RIKEN_14120</name>
</gene>
<evidence type="ECO:0000256" key="5">
    <source>
        <dbReference type="ARBA" id="ARBA00022679"/>
    </source>
</evidence>
<feature type="binding site" evidence="11">
    <location>
        <position position="276"/>
    </location>
    <ligand>
        <name>Mg(2+)</name>
        <dbReference type="ChEBI" id="CHEBI:18420"/>
    </ligand>
</feature>
<evidence type="ECO:0000256" key="9">
    <source>
        <dbReference type="ARBA" id="ARBA00023141"/>
    </source>
</evidence>
<dbReference type="Gene3D" id="3.40.50.10860">
    <property type="entry name" value="Leucine Dehydrogenase, chain A, domain 1"/>
    <property type="match status" value="1"/>
</dbReference>
<comment type="pathway">
    <text evidence="2">Metabolic intermediate biosynthesis; chorismate biosynthesis; chorismate from D-erythrose 4-phosphate and phosphoenolpyruvate: step 4/7.</text>
</comment>
<dbReference type="GO" id="GO:0000287">
    <property type="term" value="F:magnesium ion binding"/>
    <property type="evidence" value="ECO:0007669"/>
    <property type="project" value="UniProtKB-UniRule"/>
</dbReference>
<dbReference type="InterPro" id="IPR036291">
    <property type="entry name" value="NAD(P)-bd_dom_sf"/>
</dbReference>
<dbReference type="GO" id="GO:0005829">
    <property type="term" value="C:cytosol"/>
    <property type="evidence" value="ECO:0007669"/>
    <property type="project" value="TreeGrafter"/>
</dbReference>
<dbReference type="Proteomes" id="UP000681343">
    <property type="component" value="Chromosome"/>
</dbReference>
<feature type="binding site" evidence="11">
    <location>
        <position position="318"/>
    </location>
    <ligand>
        <name>substrate</name>
    </ligand>
</feature>
<keyword evidence="4 11" id="KW-0028">Amino-acid biosynthesis</keyword>
<evidence type="ECO:0000256" key="8">
    <source>
        <dbReference type="ARBA" id="ARBA00022840"/>
    </source>
</evidence>
<dbReference type="HAMAP" id="MF_00109">
    <property type="entry name" value="Shikimate_kinase"/>
    <property type="match status" value="1"/>
</dbReference>
<keyword evidence="7 11" id="KW-0418">Kinase</keyword>
<feature type="binding site" evidence="11">
    <location>
        <position position="340"/>
    </location>
    <ligand>
        <name>substrate</name>
    </ligand>
</feature>
<evidence type="ECO:0000256" key="6">
    <source>
        <dbReference type="ARBA" id="ARBA00022741"/>
    </source>
</evidence>
<dbReference type="Pfam" id="PF08501">
    <property type="entry name" value="Shikimate_dh_N"/>
    <property type="match status" value="1"/>
</dbReference>
<dbReference type="SUPFAM" id="SSF51735">
    <property type="entry name" value="NAD(P)-binding Rossmann-fold domains"/>
    <property type="match status" value="1"/>
</dbReference>
<comment type="caution">
    <text evidence="11">Lacks conserved residue(s) required for the propagation of feature annotation.</text>
</comment>
<keyword evidence="11" id="KW-0479">Metal-binding</keyword>
<feature type="binding site" evidence="11">
    <location>
        <position position="373"/>
    </location>
    <ligand>
        <name>ATP</name>
        <dbReference type="ChEBI" id="CHEBI:30616"/>
    </ligand>
</feature>
<comment type="subunit">
    <text evidence="11">Monomer.</text>
</comment>
<dbReference type="SUPFAM" id="SSF52540">
    <property type="entry name" value="P-loop containing nucleoside triphosphate hydrolases"/>
    <property type="match status" value="1"/>
</dbReference>
<dbReference type="InterPro" id="IPR022893">
    <property type="entry name" value="Shikimate_DH_fam"/>
</dbReference>
<dbReference type="RefSeq" id="WP_212820513.1">
    <property type="nucleotide sequence ID" value="NZ_AP023415.1"/>
</dbReference>
<evidence type="ECO:0000313" key="13">
    <source>
        <dbReference type="EMBL" id="BCK79220.1"/>
    </source>
</evidence>
<comment type="similarity">
    <text evidence="11">Belongs to the shikimate kinase family.</text>
</comment>
<accession>A0A810PTR8</accession>
<reference evidence="13" key="1">
    <citation type="submission" date="2020-09" db="EMBL/GenBank/DDBJ databases">
        <title>New species isolated from human feces.</title>
        <authorList>
            <person name="Kitahara M."/>
            <person name="Shigeno Y."/>
            <person name="Shime M."/>
            <person name="Matsumoto Y."/>
            <person name="Nakamura S."/>
            <person name="Motooka D."/>
            <person name="Fukuoka S."/>
            <person name="Nishikawa H."/>
            <person name="Benno Y."/>
        </authorList>
    </citation>
    <scope>NUCLEOTIDE SEQUENCE</scope>
    <source>
        <strain evidence="13">MM35</strain>
    </source>
</reference>
<dbReference type="SUPFAM" id="SSF53223">
    <property type="entry name" value="Aminoacid dehydrogenase-like, N-terminal domain"/>
    <property type="match status" value="1"/>
</dbReference>
<dbReference type="InterPro" id="IPR031322">
    <property type="entry name" value="Shikimate/glucono_kinase"/>
</dbReference>
<evidence type="ECO:0000259" key="12">
    <source>
        <dbReference type="Pfam" id="PF08501"/>
    </source>
</evidence>
<dbReference type="InterPro" id="IPR046346">
    <property type="entry name" value="Aminoacid_DH-like_N_sf"/>
</dbReference>
<dbReference type="Pfam" id="PF01202">
    <property type="entry name" value="SKI"/>
    <property type="match status" value="1"/>
</dbReference>
<keyword evidence="5 11" id="KW-0808">Transferase</keyword>
<keyword evidence="11" id="KW-0460">Magnesium</keyword>
<keyword evidence="6 11" id="KW-0547">Nucleotide-binding</keyword>
<dbReference type="Gene3D" id="3.40.50.300">
    <property type="entry name" value="P-loop containing nucleotide triphosphate hydrolases"/>
    <property type="match status" value="1"/>
</dbReference>
<dbReference type="GO" id="GO:0019632">
    <property type="term" value="P:shikimate metabolic process"/>
    <property type="evidence" value="ECO:0007669"/>
    <property type="project" value="TreeGrafter"/>
</dbReference>
<dbReference type="Gene3D" id="3.40.50.720">
    <property type="entry name" value="NAD(P)-binding Rossmann-like Domain"/>
    <property type="match status" value="1"/>
</dbReference>
<evidence type="ECO:0000256" key="1">
    <source>
        <dbReference type="ARBA" id="ARBA00004842"/>
    </source>
</evidence>
<sequence length="420" mass="46086">MRCGLLGRTLSHSHSPLLHSLLGSYDYALFEIPPEQVEDFLRSGPWDGLNVTIPYKRTAYALCDSLSPAAREAGNVNTLLRRPDGSLYGDNTDAFGFSYLLEKSGISVAGREVLVLGTGGAAQTVCSVLHRLGAHIAAGYHTVPPCTKTLRRTVTDFFPISAPNRHQNAPIVINATPVGMYPHNGRSPVNLADFPHCEAVFDLIYNPLRTALLLQAETLEIQGFNGLPMLCAQAAAAASVFTGAPVSYEKIRRAEDTLRRKLENIILIGMPGSGKTTLARLLARDLGRECLDCDEEFLRRTGLTAEEFLIKQGETAFREMETEILRDLGKRWGTVLSTGGGCVTRPENRALLRQNGRVLWLQRDPDKLALSGRPLLRNTTPRALYEARKNLYADFCDEAASNNADPARGLAQIKEILEKS</sequence>
<feature type="binding site" evidence="11">
    <location>
        <position position="388"/>
    </location>
    <ligand>
        <name>substrate</name>
    </ligand>
</feature>
<evidence type="ECO:0000256" key="4">
    <source>
        <dbReference type="ARBA" id="ARBA00022605"/>
    </source>
</evidence>
<dbReference type="GO" id="GO:0004765">
    <property type="term" value="F:shikimate kinase activity"/>
    <property type="evidence" value="ECO:0007669"/>
    <property type="project" value="UniProtKB-UniRule"/>
</dbReference>
<feature type="binding site" evidence="11">
    <location>
        <position position="294"/>
    </location>
    <ligand>
        <name>substrate</name>
    </ligand>
</feature>
<keyword evidence="8 11" id="KW-0067">ATP-binding</keyword>
<protein>
    <recommendedName>
        <fullName evidence="3 11">Shikimate kinase</fullName>
        <shortName evidence="11">SK</shortName>
        <ecNumber evidence="3 11">2.7.1.71</ecNumber>
    </recommendedName>
</protein>
<keyword evidence="9 11" id="KW-0057">Aromatic amino acid biosynthesis</keyword>
<keyword evidence="11" id="KW-0963">Cytoplasm</keyword>
<dbReference type="InterPro" id="IPR000623">
    <property type="entry name" value="Shikimate_kinase/TSH1"/>
</dbReference>
<dbReference type="PROSITE" id="PS01128">
    <property type="entry name" value="SHIKIMATE_KINASE"/>
    <property type="match status" value="1"/>
</dbReference>
<evidence type="ECO:0000256" key="11">
    <source>
        <dbReference type="HAMAP-Rule" id="MF_00109"/>
    </source>
</evidence>
<dbReference type="GO" id="GO:0005524">
    <property type="term" value="F:ATP binding"/>
    <property type="evidence" value="ECO:0007669"/>
    <property type="project" value="UniProtKB-UniRule"/>
</dbReference>
<comment type="pathway">
    <text evidence="1 11">Metabolic intermediate biosynthesis; chorismate biosynthesis; chorismate from D-erythrose 4-phosphate and phosphoenolpyruvate: step 5/7.</text>
</comment>
<organism evidence="13 14">
    <name type="scientific">Vescimonas fastidiosa</name>
    <dbReference type="NCBI Taxonomy" id="2714353"/>
    <lineage>
        <taxon>Bacteria</taxon>
        <taxon>Bacillati</taxon>
        <taxon>Bacillota</taxon>
        <taxon>Clostridia</taxon>
        <taxon>Eubacteriales</taxon>
        <taxon>Oscillospiraceae</taxon>
        <taxon>Vescimonas</taxon>
    </lineage>
</organism>
<comment type="function">
    <text evidence="11">Catalyzes the specific phosphorylation of the 3-hydroxyl group of shikimic acid using ATP as a cosubstrate.</text>
</comment>
<dbReference type="PANTHER" id="PTHR21089:SF1">
    <property type="entry name" value="BIFUNCTIONAL 3-DEHYDROQUINATE DEHYDRATASE_SHIKIMATE DEHYDROGENASE, CHLOROPLASTIC"/>
    <property type="match status" value="1"/>
</dbReference>
<dbReference type="PANTHER" id="PTHR21089">
    <property type="entry name" value="SHIKIMATE DEHYDROGENASE"/>
    <property type="match status" value="1"/>
</dbReference>
<dbReference type="CDD" id="cd00464">
    <property type="entry name" value="SK"/>
    <property type="match status" value="1"/>
</dbReference>
<evidence type="ECO:0000256" key="2">
    <source>
        <dbReference type="ARBA" id="ARBA00004871"/>
    </source>
</evidence>
<proteinExistence type="inferred from homology"/>
<comment type="cofactor">
    <cofactor evidence="11">
        <name>Mg(2+)</name>
        <dbReference type="ChEBI" id="CHEBI:18420"/>
    </cofactor>
    <text evidence="11">Binds 1 Mg(2+) ion per subunit.</text>
</comment>
<evidence type="ECO:0000256" key="7">
    <source>
        <dbReference type="ARBA" id="ARBA00022777"/>
    </source>
</evidence>
<comment type="catalytic activity">
    <reaction evidence="10 11">
        <text>shikimate + ATP = 3-phosphoshikimate + ADP + H(+)</text>
        <dbReference type="Rhea" id="RHEA:13121"/>
        <dbReference type="ChEBI" id="CHEBI:15378"/>
        <dbReference type="ChEBI" id="CHEBI:30616"/>
        <dbReference type="ChEBI" id="CHEBI:36208"/>
        <dbReference type="ChEBI" id="CHEBI:145989"/>
        <dbReference type="ChEBI" id="CHEBI:456216"/>
        <dbReference type="EC" id="2.7.1.71"/>
    </reaction>
</comment>
<dbReference type="GO" id="GO:0050661">
    <property type="term" value="F:NADP binding"/>
    <property type="evidence" value="ECO:0007669"/>
    <property type="project" value="TreeGrafter"/>
</dbReference>
<dbReference type="InterPro" id="IPR023000">
    <property type="entry name" value="Shikimate_kinase_CS"/>
</dbReference>
<dbReference type="UniPathway" id="UPA00053">
    <property type="reaction ID" value="UER00088"/>
</dbReference>
<dbReference type="EMBL" id="AP023415">
    <property type="protein sequence ID" value="BCK79220.1"/>
    <property type="molecule type" value="Genomic_DNA"/>
</dbReference>
<dbReference type="KEGG" id="vfa:MM35RIKEN_14120"/>
<dbReference type="GO" id="GO:0009073">
    <property type="term" value="P:aromatic amino acid family biosynthetic process"/>
    <property type="evidence" value="ECO:0007669"/>
    <property type="project" value="UniProtKB-KW"/>
</dbReference>
<feature type="binding site" evidence="11">
    <location>
        <begin position="272"/>
        <end position="277"/>
    </location>
    <ligand>
        <name>ATP</name>
        <dbReference type="ChEBI" id="CHEBI:30616"/>
    </ligand>
</feature>
<evidence type="ECO:0000256" key="10">
    <source>
        <dbReference type="ARBA" id="ARBA00048567"/>
    </source>
</evidence>
<dbReference type="AlphaFoldDB" id="A0A810PTR8"/>
<dbReference type="PRINTS" id="PR01100">
    <property type="entry name" value="SHIKIMTKNASE"/>
</dbReference>
<dbReference type="CDD" id="cd01065">
    <property type="entry name" value="NAD_bind_Shikimate_DH"/>
    <property type="match status" value="1"/>
</dbReference>
<dbReference type="EC" id="2.7.1.71" evidence="3 11"/>
<evidence type="ECO:0000256" key="3">
    <source>
        <dbReference type="ARBA" id="ARBA00012154"/>
    </source>
</evidence>
<dbReference type="GO" id="GO:0004764">
    <property type="term" value="F:shikimate 3-dehydrogenase (NADP+) activity"/>
    <property type="evidence" value="ECO:0007669"/>
    <property type="project" value="InterPro"/>
</dbReference>
<evidence type="ECO:0000313" key="14">
    <source>
        <dbReference type="Proteomes" id="UP000681343"/>
    </source>
</evidence>
<dbReference type="InterPro" id="IPR027417">
    <property type="entry name" value="P-loop_NTPase"/>
</dbReference>
<dbReference type="GO" id="GO:0009423">
    <property type="term" value="P:chorismate biosynthetic process"/>
    <property type="evidence" value="ECO:0007669"/>
    <property type="project" value="UniProtKB-UniRule"/>
</dbReference>
<comment type="subcellular location">
    <subcellularLocation>
        <location evidence="11">Cytoplasm</location>
    </subcellularLocation>
</comment>